<evidence type="ECO:0000256" key="4">
    <source>
        <dbReference type="ARBA" id="ARBA00022448"/>
    </source>
</evidence>
<comment type="similarity">
    <text evidence="2">Belongs to the ATPase epsilon chain family.</text>
</comment>
<keyword evidence="6" id="KW-0999">Mitochondrion inner membrane</keyword>
<dbReference type="PANTHER" id="PTHR13822:SF7">
    <property type="entry name" value="ATP SYNTHASE SUBUNIT DELTA, MITOCHONDRIAL"/>
    <property type="match status" value="1"/>
</dbReference>
<name>A0A8H6FKH0_9LECA</name>
<dbReference type="Pfam" id="PF21334">
    <property type="entry name" value="ATPD_C_fung"/>
    <property type="match status" value="1"/>
</dbReference>
<dbReference type="Gene3D" id="6.10.140.880">
    <property type="match status" value="1"/>
</dbReference>
<dbReference type="InterPro" id="IPR020546">
    <property type="entry name" value="ATP_synth_F1_dsu/esu_N"/>
</dbReference>
<dbReference type="EMBL" id="JACCJB010000002">
    <property type="protein sequence ID" value="KAF6230194.1"/>
    <property type="molecule type" value="Genomic_DNA"/>
</dbReference>
<dbReference type="AlphaFoldDB" id="A0A8H6FKH0"/>
<dbReference type="InterPro" id="IPR001469">
    <property type="entry name" value="ATP_synth_F1_dsu/esu"/>
</dbReference>
<evidence type="ECO:0000256" key="13">
    <source>
        <dbReference type="ARBA" id="ARBA00031669"/>
    </source>
</evidence>
<evidence type="ECO:0000259" key="14">
    <source>
        <dbReference type="Pfam" id="PF02823"/>
    </source>
</evidence>
<dbReference type="GO" id="GO:0046933">
    <property type="term" value="F:proton-transporting ATP synthase activity, rotational mechanism"/>
    <property type="evidence" value="ECO:0007669"/>
    <property type="project" value="InterPro"/>
</dbReference>
<dbReference type="GO" id="GO:0045259">
    <property type="term" value="C:proton-transporting ATP synthase complex"/>
    <property type="evidence" value="ECO:0007669"/>
    <property type="project" value="UniProtKB-KW"/>
</dbReference>
<sequence length="183" mass="19652">MSLRVAQAATRIRPLAFRLPLQRRGYADPVSDKIKLTLALPHQSIYKSTDVVQVNIPAESGEMGVLANHVPSIEQLKPGLVEIIEESGGSKQFFLSGGFAIVQPGSQLSINAVEGFPLEDFSSDAVRSQITEAQKIAGGSGSEQDIAEAKIELEVRYLFTHTHGNGCSDSHAQVLEGLQASLK</sequence>
<evidence type="ECO:0000256" key="10">
    <source>
        <dbReference type="ARBA" id="ARBA00023136"/>
    </source>
</evidence>
<organism evidence="16 17">
    <name type="scientific">Letharia lupina</name>
    <dbReference type="NCBI Taxonomy" id="560253"/>
    <lineage>
        <taxon>Eukaryota</taxon>
        <taxon>Fungi</taxon>
        <taxon>Dikarya</taxon>
        <taxon>Ascomycota</taxon>
        <taxon>Pezizomycotina</taxon>
        <taxon>Lecanoromycetes</taxon>
        <taxon>OSLEUM clade</taxon>
        <taxon>Lecanoromycetidae</taxon>
        <taxon>Lecanorales</taxon>
        <taxon>Lecanorineae</taxon>
        <taxon>Parmeliaceae</taxon>
        <taxon>Letharia</taxon>
    </lineage>
</organism>
<keyword evidence="12" id="KW-0066">ATP synthesis</keyword>
<comment type="subcellular location">
    <subcellularLocation>
        <location evidence="1">Mitochondrion inner membrane</location>
    </subcellularLocation>
</comment>
<keyword evidence="7" id="KW-0809">Transit peptide</keyword>
<comment type="caution">
    <text evidence="16">The sequence shown here is derived from an EMBL/GenBank/DDBJ whole genome shotgun (WGS) entry which is preliminary data.</text>
</comment>
<dbReference type="PANTHER" id="PTHR13822">
    <property type="entry name" value="ATP SYNTHASE DELTA/EPSILON CHAIN"/>
    <property type="match status" value="1"/>
</dbReference>
<evidence type="ECO:0000256" key="1">
    <source>
        <dbReference type="ARBA" id="ARBA00004273"/>
    </source>
</evidence>
<keyword evidence="9" id="KW-0496">Mitochondrion</keyword>
<evidence type="ECO:0000256" key="2">
    <source>
        <dbReference type="ARBA" id="ARBA00005712"/>
    </source>
</evidence>
<dbReference type="CDD" id="cd12152">
    <property type="entry name" value="F1-ATPase_delta"/>
    <property type="match status" value="1"/>
</dbReference>
<evidence type="ECO:0000256" key="6">
    <source>
        <dbReference type="ARBA" id="ARBA00022792"/>
    </source>
</evidence>
<dbReference type="InterPro" id="IPR048938">
    <property type="entry name" value="ATPD_C_fung"/>
</dbReference>
<evidence type="ECO:0000256" key="8">
    <source>
        <dbReference type="ARBA" id="ARBA00023065"/>
    </source>
</evidence>
<dbReference type="Proteomes" id="UP000593566">
    <property type="component" value="Unassembled WGS sequence"/>
</dbReference>
<dbReference type="FunFam" id="2.60.15.10:FF:000003">
    <property type="entry name" value="ATP synthase subunit delta, mitochondrial"/>
    <property type="match status" value="1"/>
</dbReference>
<protein>
    <recommendedName>
        <fullName evidence="3">ATP synthase subunit delta, mitochondrial</fullName>
    </recommendedName>
    <alternativeName>
        <fullName evidence="13">F-ATPase delta subunit</fullName>
    </alternativeName>
</protein>
<dbReference type="Pfam" id="PF02823">
    <property type="entry name" value="ATP-synt_DE_N"/>
    <property type="match status" value="1"/>
</dbReference>
<reference evidence="16 17" key="1">
    <citation type="journal article" date="2020" name="Genomics">
        <title>Complete, high-quality genomes from long-read metagenomic sequencing of two wolf lichen thalli reveals enigmatic genome architecture.</title>
        <authorList>
            <person name="McKenzie S.K."/>
            <person name="Walston R.F."/>
            <person name="Allen J.L."/>
        </authorList>
    </citation>
    <scope>NUCLEOTIDE SEQUENCE [LARGE SCALE GENOMIC DNA]</scope>
    <source>
        <strain evidence="16">WasteWater1</strain>
    </source>
</reference>
<feature type="domain" description="F1F0-ATP synthase subunit delta C-terminal" evidence="15">
    <location>
        <begin position="121"/>
        <end position="155"/>
    </location>
</feature>
<evidence type="ECO:0000313" key="17">
    <source>
        <dbReference type="Proteomes" id="UP000593566"/>
    </source>
</evidence>
<dbReference type="InterPro" id="IPR036771">
    <property type="entry name" value="ATPsynth_dsu/esu_N"/>
</dbReference>
<dbReference type="HAMAP" id="MF_00530">
    <property type="entry name" value="ATP_synth_epsil_bac"/>
    <property type="match status" value="1"/>
</dbReference>
<proteinExistence type="inferred from homology"/>
<evidence type="ECO:0000313" key="16">
    <source>
        <dbReference type="EMBL" id="KAF6230194.1"/>
    </source>
</evidence>
<keyword evidence="10" id="KW-0472">Membrane</keyword>
<keyword evidence="11" id="KW-0139">CF(1)</keyword>
<evidence type="ECO:0000256" key="7">
    <source>
        <dbReference type="ARBA" id="ARBA00022946"/>
    </source>
</evidence>
<keyword evidence="5" id="KW-0375">Hydrogen ion transport</keyword>
<gene>
    <name evidence="16" type="ORF">HO133_004533</name>
</gene>
<evidence type="ECO:0000256" key="12">
    <source>
        <dbReference type="ARBA" id="ARBA00023310"/>
    </source>
</evidence>
<keyword evidence="4" id="KW-0813">Transport</keyword>
<dbReference type="SUPFAM" id="SSF51344">
    <property type="entry name" value="Epsilon subunit of F1F0-ATP synthase N-terminal domain"/>
    <property type="match status" value="1"/>
</dbReference>
<evidence type="ECO:0000259" key="15">
    <source>
        <dbReference type="Pfam" id="PF21334"/>
    </source>
</evidence>
<dbReference type="Gene3D" id="2.60.15.10">
    <property type="entry name" value="F0F1 ATP synthase delta/epsilon subunit, N-terminal"/>
    <property type="match status" value="1"/>
</dbReference>
<dbReference type="RefSeq" id="XP_037157451.1">
    <property type="nucleotide sequence ID" value="XM_037295450.1"/>
</dbReference>
<accession>A0A8H6FKH0</accession>
<keyword evidence="8" id="KW-0406">Ion transport</keyword>
<dbReference type="GO" id="GO:0005743">
    <property type="term" value="C:mitochondrial inner membrane"/>
    <property type="evidence" value="ECO:0007669"/>
    <property type="project" value="UniProtKB-SubCell"/>
</dbReference>
<keyword evidence="17" id="KW-1185">Reference proteome</keyword>
<evidence type="ECO:0000256" key="11">
    <source>
        <dbReference type="ARBA" id="ARBA00023196"/>
    </source>
</evidence>
<evidence type="ECO:0000256" key="9">
    <source>
        <dbReference type="ARBA" id="ARBA00023128"/>
    </source>
</evidence>
<evidence type="ECO:0000256" key="5">
    <source>
        <dbReference type="ARBA" id="ARBA00022781"/>
    </source>
</evidence>
<dbReference type="GeneID" id="59332941"/>
<feature type="domain" description="ATP synthase F1 complex delta/epsilon subunit N-terminal" evidence="14">
    <location>
        <begin position="35"/>
        <end position="104"/>
    </location>
</feature>
<evidence type="ECO:0000256" key="3">
    <source>
        <dbReference type="ARBA" id="ARBA00016960"/>
    </source>
</evidence>